<evidence type="ECO:0000256" key="5">
    <source>
        <dbReference type="ARBA" id="ARBA00012814"/>
    </source>
</evidence>
<evidence type="ECO:0000256" key="13">
    <source>
        <dbReference type="ARBA" id="ARBA00022842"/>
    </source>
</evidence>
<dbReference type="SUPFAM" id="SSF50249">
    <property type="entry name" value="Nucleic acid-binding proteins"/>
    <property type="match status" value="1"/>
</dbReference>
<dbReference type="SUPFAM" id="SSF55681">
    <property type="entry name" value="Class II aaRS and biotin synthetases"/>
    <property type="match status" value="1"/>
</dbReference>
<protein>
    <recommendedName>
        <fullName evidence="6">Phenylalanine--tRNA ligase beta subunit</fullName>
        <ecNumber evidence="5">6.1.1.20</ecNumber>
    </recommendedName>
    <alternativeName>
        <fullName evidence="17">Phenylalanyl-tRNA synthetase beta subunit</fullName>
    </alternativeName>
</protein>
<dbReference type="SUPFAM" id="SSF46955">
    <property type="entry name" value="Putative DNA-binding domain"/>
    <property type="match status" value="1"/>
</dbReference>
<comment type="caution">
    <text evidence="22">The sequence shown here is derived from an EMBL/GenBank/DDBJ whole genome shotgun (WGS) entry which is preliminary data.</text>
</comment>
<evidence type="ECO:0000256" key="3">
    <source>
        <dbReference type="ARBA" id="ARBA00008653"/>
    </source>
</evidence>
<evidence type="ECO:0000256" key="11">
    <source>
        <dbReference type="ARBA" id="ARBA00022741"/>
    </source>
</evidence>
<dbReference type="InterPro" id="IPR045060">
    <property type="entry name" value="Phe-tRNA-ligase_IIc_bsu"/>
</dbReference>
<keyword evidence="12" id="KW-0067">ATP-binding</keyword>
<gene>
    <name evidence="22" type="primary">pheT_4</name>
    <name evidence="22" type="ORF">GALL_171500</name>
</gene>
<dbReference type="InterPro" id="IPR045864">
    <property type="entry name" value="aa-tRNA-synth_II/BPL/LPL"/>
</dbReference>
<dbReference type="GO" id="GO:0004826">
    <property type="term" value="F:phenylalanine-tRNA ligase activity"/>
    <property type="evidence" value="ECO:0007669"/>
    <property type="project" value="UniProtKB-EC"/>
</dbReference>
<keyword evidence="13" id="KW-0460">Magnesium</keyword>
<dbReference type="NCBIfam" id="NF045760">
    <property type="entry name" value="YtpR"/>
    <property type="match status" value="1"/>
</dbReference>
<evidence type="ECO:0000256" key="7">
    <source>
        <dbReference type="ARBA" id="ARBA00022490"/>
    </source>
</evidence>
<evidence type="ECO:0000256" key="6">
    <source>
        <dbReference type="ARBA" id="ARBA00017032"/>
    </source>
</evidence>
<evidence type="ECO:0000256" key="8">
    <source>
        <dbReference type="ARBA" id="ARBA00022555"/>
    </source>
</evidence>
<dbReference type="FunFam" id="2.40.50.140:FF:000045">
    <property type="entry name" value="Phenylalanine--tRNA ligase beta subunit"/>
    <property type="match status" value="1"/>
</dbReference>
<evidence type="ECO:0000313" key="22">
    <source>
        <dbReference type="EMBL" id="OIR00813.1"/>
    </source>
</evidence>
<dbReference type="InterPro" id="IPR020825">
    <property type="entry name" value="Phe-tRNA_synthase-like_B3/B4"/>
</dbReference>
<dbReference type="SUPFAM" id="SSF54991">
    <property type="entry name" value="Anticodon-binding domain of PheRS"/>
    <property type="match status" value="1"/>
</dbReference>
<keyword evidence="8" id="KW-0820">tRNA-binding</keyword>
<dbReference type="EMBL" id="MLJW01000091">
    <property type="protein sequence ID" value="OIR00813.1"/>
    <property type="molecule type" value="Genomic_DNA"/>
</dbReference>
<dbReference type="HAMAP" id="MF_00283">
    <property type="entry name" value="Phe_tRNA_synth_beta1"/>
    <property type="match status" value="1"/>
</dbReference>
<dbReference type="PROSITE" id="PS51483">
    <property type="entry name" value="B5"/>
    <property type="match status" value="1"/>
</dbReference>
<dbReference type="InterPro" id="IPR033714">
    <property type="entry name" value="tRNA_bind_bactPheRS"/>
</dbReference>
<dbReference type="InterPro" id="IPR009061">
    <property type="entry name" value="DNA-bd_dom_put_sf"/>
</dbReference>
<dbReference type="Pfam" id="PF03483">
    <property type="entry name" value="B3_4"/>
    <property type="match status" value="1"/>
</dbReference>
<dbReference type="PANTHER" id="PTHR10947:SF0">
    <property type="entry name" value="PHENYLALANINE--TRNA LIGASE BETA SUBUNIT"/>
    <property type="match status" value="1"/>
</dbReference>
<dbReference type="Gene3D" id="2.40.50.140">
    <property type="entry name" value="Nucleic acid-binding proteins"/>
    <property type="match status" value="1"/>
</dbReference>
<evidence type="ECO:0000256" key="9">
    <source>
        <dbReference type="ARBA" id="ARBA00022598"/>
    </source>
</evidence>
<dbReference type="InterPro" id="IPR036690">
    <property type="entry name" value="Fdx_antiC-bd_sf"/>
</dbReference>
<dbReference type="GO" id="GO:0000287">
    <property type="term" value="F:magnesium ion binding"/>
    <property type="evidence" value="ECO:0007669"/>
    <property type="project" value="InterPro"/>
</dbReference>
<dbReference type="Gene3D" id="3.30.930.10">
    <property type="entry name" value="Bira Bifunctional Protein, Domain 2"/>
    <property type="match status" value="1"/>
</dbReference>
<proteinExistence type="inferred from homology"/>
<evidence type="ECO:0000256" key="17">
    <source>
        <dbReference type="ARBA" id="ARBA00033189"/>
    </source>
</evidence>
<name>A0A1J5S9B8_9ZZZZ</name>
<keyword evidence="16" id="KW-0030">Aminoacyl-tRNA synthetase</keyword>
<evidence type="ECO:0000259" key="19">
    <source>
        <dbReference type="PROSITE" id="PS50886"/>
    </source>
</evidence>
<keyword evidence="15" id="KW-0648">Protein biosynthesis</keyword>
<comment type="subcellular location">
    <subcellularLocation>
        <location evidence="2">Cytoplasm</location>
    </subcellularLocation>
</comment>
<reference evidence="22" key="1">
    <citation type="submission" date="2016-10" db="EMBL/GenBank/DDBJ databases">
        <title>Sequence of Gallionella enrichment culture.</title>
        <authorList>
            <person name="Poehlein A."/>
            <person name="Muehling M."/>
            <person name="Daniel R."/>
        </authorList>
    </citation>
    <scope>NUCLEOTIDE SEQUENCE</scope>
</reference>
<dbReference type="PANTHER" id="PTHR10947">
    <property type="entry name" value="PHENYLALANYL-TRNA SYNTHETASE BETA CHAIN AND LEUCINE-RICH REPEAT-CONTAINING PROTEIN 47"/>
    <property type="match status" value="1"/>
</dbReference>
<dbReference type="EC" id="6.1.1.20" evidence="5"/>
<feature type="domain" description="TRNA-binding" evidence="19">
    <location>
        <begin position="39"/>
        <end position="148"/>
    </location>
</feature>
<evidence type="ECO:0000259" key="21">
    <source>
        <dbReference type="PROSITE" id="PS51483"/>
    </source>
</evidence>
<comment type="cofactor">
    <cofactor evidence="1">
        <name>Mg(2+)</name>
        <dbReference type="ChEBI" id="CHEBI:18420"/>
    </cofactor>
</comment>
<feature type="domain" description="FDX-ACB" evidence="20">
    <location>
        <begin position="715"/>
        <end position="808"/>
    </location>
</feature>
<evidence type="ECO:0000256" key="2">
    <source>
        <dbReference type="ARBA" id="ARBA00004496"/>
    </source>
</evidence>
<dbReference type="Pfam" id="PF01588">
    <property type="entry name" value="tRNA_bind"/>
    <property type="match status" value="1"/>
</dbReference>
<dbReference type="Pfam" id="PF03147">
    <property type="entry name" value="FDX-ACB"/>
    <property type="match status" value="1"/>
</dbReference>
<dbReference type="InterPro" id="IPR005121">
    <property type="entry name" value="Fdx_antiC-bd"/>
</dbReference>
<keyword evidence="14" id="KW-0694">RNA-binding</keyword>
<evidence type="ECO:0000259" key="20">
    <source>
        <dbReference type="PROSITE" id="PS51447"/>
    </source>
</evidence>
<dbReference type="CDD" id="cd00769">
    <property type="entry name" value="PheRS_beta_core"/>
    <property type="match status" value="1"/>
</dbReference>
<dbReference type="SUPFAM" id="SSF56037">
    <property type="entry name" value="PheT/TilS domain"/>
    <property type="match status" value="1"/>
</dbReference>
<feature type="domain" description="B5" evidence="21">
    <location>
        <begin position="402"/>
        <end position="477"/>
    </location>
</feature>
<organism evidence="22">
    <name type="scientific">mine drainage metagenome</name>
    <dbReference type="NCBI Taxonomy" id="410659"/>
    <lineage>
        <taxon>unclassified sequences</taxon>
        <taxon>metagenomes</taxon>
        <taxon>ecological metagenomes</taxon>
    </lineage>
</organism>
<dbReference type="InterPro" id="IPR005147">
    <property type="entry name" value="tRNA_synthase_B5-dom"/>
</dbReference>
<dbReference type="GO" id="GO:0006432">
    <property type="term" value="P:phenylalanyl-tRNA aminoacylation"/>
    <property type="evidence" value="ECO:0007669"/>
    <property type="project" value="InterPro"/>
</dbReference>
<dbReference type="AlphaFoldDB" id="A0A1J5S9B8"/>
<dbReference type="PROSITE" id="PS51447">
    <property type="entry name" value="FDX_ACB"/>
    <property type="match status" value="1"/>
</dbReference>
<dbReference type="InterPro" id="IPR005146">
    <property type="entry name" value="B3/B4_tRNA-bd"/>
</dbReference>
<keyword evidence="11" id="KW-0547">Nucleotide-binding</keyword>
<dbReference type="InterPro" id="IPR012340">
    <property type="entry name" value="NA-bd_OB-fold"/>
</dbReference>
<evidence type="ECO:0000256" key="12">
    <source>
        <dbReference type="ARBA" id="ARBA00022840"/>
    </source>
</evidence>
<evidence type="ECO:0000256" key="14">
    <source>
        <dbReference type="ARBA" id="ARBA00022884"/>
    </source>
</evidence>
<evidence type="ECO:0000256" key="4">
    <source>
        <dbReference type="ARBA" id="ARBA00011209"/>
    </source>
</evidence>
<dbReference type="Gene3D" id="3.30.70.380">
    <property type="entry name" value="Ferrodoxin-fold anticodon-binding domain"/>
    <property type="match status" value="1"/>
</dbReference>
<dbReference type="InterPro" id="IPR041616">
    <property type="entry name" value="PheRS_beta_core"/>
</dbReference>
<dbReference type="GO" id="GO:0009328">
    <property type="term" value="C:phenylalanine-tRNA ligase complex"/>
    <property type="evidence" value="ECO:0007669"/>
    <property type="project" value="TreeGrafter"/>
</dbReference>
<dbReference type="GO" id="GO:0005524">
    <property type="term" value="F:ATP binding"/>
    <property type="evidence" value="ECO:0007669"/>
    <property type="project" value="UniProtKB-KW"/>
</dbReference>
<keyword evidence="7" id="KW-0963">Cytoplasm</keyword>
<comment type="catalytic activity">
    <reaction evidence="18">
        <text>tRNA(Phe) + L-phenylalanine + ATP = L-phenylalanyl-tRNA(Phe) + AMP + diphosphate + H(+)</text>
        <dbReference type="Rhea" id="RHEA:19413"/>
        <dbReference type="Rhea" id="RHEA-COMP:9668"/>
        <dbReference type="Rhea" id="RHEA-COMP:9699"/>
        <dbReference type="ChEBI" id="CHEBI:15378"/>
        <dbReference type="ChEBI" id="CHEBI:30616"/>
        <dbReference type="ChEBI" id="CHEBI:33019"/>
        <dbReference type="ChEBI" id="CHEBI:58095"/>
        <dbReference type="ChEBI" id="CHEBI:78442"/>
        <dbReference type="ChEBI" id="CHEBI:78531"/>
        <dbReference type="ChEBI" id="CHEBI:456215"/>
        <dbReference type="EC" id="6.1.1.20"/>
    </reaction>
</comment>
<dbReference type="SMART" id="SM00873">
    <property type="entry name" value="B3_4"/>
    <property type="match status" value="1"/>
</dbReference>
<dbReference type="PROSITE" id="PS50886">
    <property type="entry name" value="TRBD"/>
    <property type="match status" value="1"/>
</dbReference>
<keyword evidence="10" id="KW-0479">Metal-binding</keyword>
<sequence length="809" mass="85099">MKFTLSWLKQHLETDASLEEISARLTMLGLEVEGIDNPADRLKGFVVGHVLEADKHPNADRLKLCKVDAGGTVLQVVCGAPNARAGLKVILAQPGVVIPVTGEPLKKGKVRDVESQAMMCSWRELLIGEDHDGIVELPADAPVGAALADVLDLDPVIEIAITPNRADCLGVRGVARDLAASGLGRLKPLDTAPVPGRFPSPIAVALDFPPEAAAACPLFVGRVIRGVKNGESPAWLKDRLTAIGLRPISALVDITNYVTHDLARPLHVFDTACLRGATLTARLARTGESLAALNGKTYALTDDMTVIADAAGPDAIAGIMGGEATGCTEATTTLFLEAAWFDPVRTATTGRKLDILSDARFRFERGVDPAFVRDGAEIATRLILEICGGEASELVVAGAEPAWRKSIAFRPARVAALGGIAVAPERQADILRGLGCAVEGHGDSLTVAPPAWRADLGGEHDLVEEIIRINGYDLLPATPLPRPSMPRPLLTPGQRRASFVRRQLAARGMVETVTWSFLPARQAALFVPETLAEADKAALLAGLTLANPISADLDCMRPSLIANLAAAAGRNADRGQKDLALFEIGPQFDGPEPGQQRAVAAGLRAGRAVPRHWAEKSRAVDAFDAKADLLAAIAAAGANPDSFQVTAGGPAWYHPGRSGSLKLGNKVAGFFGELHPAVLAALDVKGPLAAFELFLEALPAAKAKATKARPLLKSSALQAVDRDFAFVVDRDVSADTLVRAARNADKQLVAGVTVFDLYEGPHVGEGRKSLALQVSLQPQDKTFTDAEIEAISARIVAAVVKSTGGSLRG</sequence>
<dbReference type="CDD" id="cd02796">
    <property type="entry name" value="tRNA_bind_bactPheRS"/>
    <property type="match status" value="1"/>
</dbReference>
<evidence type="ECO:0000256" key="18">
    <source>
        <dbReference type="ARBA" id="ARBA00049255"/>
    </source>
</evidence>
<keyword evidence="9 22" id="KW-0436">Ligase</keyword>
<dbReference type="SMART" id="SM00896">
    <property type="entry name" value="FDX-ACB"/>
    <property type="match status" value="1"/>
</dbReference>
<dbReference type="GO" id="GO:0000049">
    <property type="term" value="F:tRNA binding"/>
    <property type="evidence" value="ECO:0007669"/>
    <property type="project" value="UniProtKB-KW"/>
</dbReference>
<dbReference type="Pfam" id="PF03484">
    <property type="entry name" value="B5"/>
    <property type="match status" value="1"/>
</dbReference>
<evidence type="ECO:0000256" key="10">
    <source>
        <dbReference type="ARBA" id="ARBA00022723"/>
    </source>
</evidence>
<dbReference type="InterPro" id="IPR002547">
    <property type="entry name" value="tRNA-bd_dom"/>
</dbReference>
<dbReference type="Pfam" id="PF17759">
    <property type="entry name" value="tRNA_synthFbeta"/>
    <property type="match status" value="1"/>
</dbReference>
<comment type="subunit">
    <text evidence="4">Tetramer of two alpha and two beta subunits.</text>
</comment>
<dbReference type="NCBIfam" id="TIGR00472">
    <property type="entry name" value="pheT_bact"/>
    <property type="match status" value="1"/>
</dbReference>
<evidence type="ECO:0000256" key="15">
    <source>
        <dbReference type="ARBA" id="ARBA00022917"/>
    </source>
</evidence>
<evidence type="ECO:0000256" key="1">
    <source>
        <dbReference type="ARBA" id="ARBA00001946"/>
    </source>
</evidence>
<dbReference type="Gene3D" id="3.30.56.10">
    <property type="match status" value="2"/>
</dbReference>
<dbReference type="InterPro" id="IPR004532">
    <property type="entry name" value="Phe-tRNA-ligase_IIc_bsu_bact"/>
</dbReference>
<comment type="similarity">
    <text evidence="3">Belongs to the phenylalanyl-tRNA synthetase beta subunit family. Type 1 subfamily.</text>
</comment>
<dbReference type="Gene3D" id="3.50.40.10">
    <property type="entry name" value="Phenylalanyl-trna Synthetase, Chain B, domain 3"/>
    <property type="match status" value="1"/>
</dbReference>
<accession>A0A1J5S9B8</accession>
<evidence type="ECO:0000256" key="16">
    <source>
        <dbReference type="ARBA" id="ARBA00023146"/>
    </source>
</evidence>
<dbReference type="SMART" id="SM00874">
    <property type="entry name" value="B5"/>
    <property type="match status" value="1"/>
</dbReference>